<keyword evidence="17" id="KW-1185">Reference proteome</keyword>
<evidence type="ECO:0000256" key="7">
    <source>
        <dbReference type="ARBA" id="ARBA00023065"/>
    </source>
</evidence>
<gene>
    <name evidence="16" type="primary">atpF2</name>
    <name evidence="13" type="synonym">atpF</name>
    <name evidence="16" type="ORF">GCM10007276_10400</name>
</gene>
<dbReference type="GO" id="GO:0046933">
    <property type="term" value="F:proton-transporting ATP synthase activity, rotational mechanism"/>
    <property type="evidence" value="ECO:0007669"/>
    <property type="project" value="UniProtKB-UniRule"/>
</dbReference>
<dbReference type="GO" id="GO:0046961">
    <property type="term" value="F:proton-transporting ATPase activity, rotational mechanism"/>
    <property type="evidence" value="ECO:0007669"/>
    <property type="project" value="TreeGrafter"/>
</dbReference>
<evidence type="ECO:0000256" key="6">
    <source>
        <dbReference type="ARBA" id="ARBA00022989"/>
    </source>
</evidence>
<dbReference type="PANTHER" id="PTHR33445">
    <property type="entry name" value="ATP SYNTHASE SUBUNIT B', CHLOROPLASTIC"/>
    <property type="match status" value="1"/>
</dbReference>
<keyword evidence="7 13" id="KW-0406">Ion transport</keyword>
<dbReference type="HAMAP" id="MF_01398">
    <property type="entry name" value="ATP_synth_b_bprime"/>
    <property type="match status" value="1"/>
</dbReference>
<accession>A0A8J2VNT9</accession>
<dbReference type="RefSeq" id="WP_188408603.1">
    <property type="nucleotide sequence ID" value="NZ_BMCP01000001.1"/>
</dbReference>
<dbReference type="GO" id="GO:0005886">
    <property type="term" value="C:plasma membrane"/>
    <property type="evidence" value="ECO:0007669"/>
    <property type="project" value="UniProtKB-SubCell"/>
</dbReference>
<comment type="function">
    <text evidence="10 13">F(1)F(0) ATP synthase produces ATP from ADP in the presence of a proton or sodium gradient. F-type ATPases consist of two structural domains, F(1) containing the extramembraneous catalytic core and F(0) containing the membrane proton channel, linked together by a central stalk and a peripheral stalk. During catalysis, ATP synthesis in the catalytic domain of F(1) is coupled via a rotary mechanism of the central stalk subunits to proton translocation.</text>
</comment>
<name>A0A8J2VNT9_9RHOB</name>
<keyword evidence="2 13" id="KW-0813">Transport</keyword>
<evidence type="ECO:0000256" key="5">
    <source>
        <dbReference type="ARBA" id="ARBA00022781"/>
    </source>
</evidence>
<dbReference type="Proteomes" id="UP000602745">
    <property type="component" value="Unassembled WGS sequence"/>
</dbReference>
<feature type="coiled-coil region" evidence="15">
    <location>
        <begin position="90"/>
        <end position="161"/>
    </location>
</feature>
<keyword evidence="3 13" id="KW-0138">CF(0)</keyword>
<dbReference type="Pfam" id="PF00430">
    <property type="entry name" value="ATP-synt_B"/>
    <property type="match status" value="1"/>
</dbReference>
<dbReference type="NCBIfam" id="NF006612">
    <property type="entry name" value="PRK09174.1"/>
    <property type="match status" value="1"/>
</dbReference>
<evidence type="ECO:0000256" key="1">
    <source>
        <dbReference type="ARBA" id="ARBA00005513"/>
    </source>
</evidence>
<comment type="subcellular location">
    <subcellularLocation>
        <location evidence="13">Cell membrane</location>
        <topology evidence="13">Single-pass membrane protein</topology>
    </subcellularLocation>
    <subcellularLocation>
        <location evidence="12">Endomembrane system</location>
        <topology evidence="12">Single-pass membrane protein</topology>
    </subcellularLocation>
</comment>
<feature type="transmembrane region" description="Helical" evidence="13">
    <location>
        <begin position="53"/>
        <end position="72"/>
    </location>
</feature>
<evidence type="ECO:0000256" key="2">
    <source>
        <dbReference type="ARBA" id="ARBA00022448"/>
    </source>
</evidence>
<protein>
    <recommendedName>
        <fullName evidence="13">ATP synthase subunit b</fullName>
    </recommendedName>
    <alternativeName>
        <fullName evidence="13">ATP synthase F(0) sector subunit b</fullName>
    </alternativeName>
    <alternativeName>
        <fullName evidence="13">ATPase subunit I</fullName>
    </alternativeName>
    <alternativeName>
        <fullName evidence="13">F-type ATPase subunit b</fullName>
        <shortName evidence="13">F-ATPase subunit b</shortName>
    </alternativeName>
</protein>
<dbReference type="InterPro" id="IPR050059">
    <property type="entry name" value="ATP_synthase_B_chain"/>
</dbReference>
<comment type="caution">
    <text evidence="16">The sequence shown here is derived from an EMBL/GenBank/DDBJ whole genome shotgun (WGS) entry which is preliminary data.</text>
</comment>
<sequence>MSDVKTQAIILAQGDPAVPPIAAEERAATSELQDSAHGGSFPPFESETFASQILWLALTFGALYFLMAKVALPRVGSILEVRRDRIASDLAEAQKLQDETQEAIAAYEQALAQARAKAQAIAAENHAKTAAAAEASRKEIEAALDEKLKVAEARITETKQAALGNVRSIAIDAAGAIVAQLTGTTPTADEVAGAVDAALAR</sequence>
<evidence type="ECO:0000256" key="15">
    <source>
        <dbReference type="SAM" id="Coils"/>
    </source>
</evidence>
<dbReference type="AlphaFoldDB" id="A0A8J2VNT9"/>
<comment type="similarity">
    <text evidence="1 13 14">Belongs to the ATPase B chain family.</text>
</comment>
<evidence type="ECO:0000256" key="12">
    <source>
        <dbReference type="ARBA" id="ARBA00037847"/>
    </source>
</evidence>
<reference evidence="16" key="1">
    <citation type="journal article" date="2014" name="Int. J. Syst. Evol. Microbiol.">
        <title>Complete genome sequence of Corynebacterium casei LMG S-19264T (=DSM 44701T), isolated from a smear-ripened cheese.</title>
        <authorList>
            <consortium name="US DOE Joint Genome Institute (JGI-PGF)"/>
            <person name="Walter F."/>
            <person name="Albersmeier A."/>
            <person name="Kalinowski J."/>
            <person name="Ruckert C."/>
        </authorList>
    </citation>
    <scope>NUCLEOTIDE SEQUENCE</scope>
    <source>
        <strain evidence="16">CCM 7684</strain>
    </source>
</reference>
<keyword evidence="6 13" id="KW-1133">Transmembrane helix</keyword>
<evidence type="ECO:0000256" key="4">
    <source>
        <dbReference type="ARBA" id="ARBA00022692"/>
    </source>
</evidence>
<evidence type="ECO:0000313" key="17">
    <source>
        <dbReference type="Proteomes" id="UP000602745"/>
    </source>
</evidence>
<organism evidence="16 17">
    <name type="scientific">Agaricicola taiwanensis</name>
    <dbReference type="NCBI Taxonomy" id="591372"/>
    <lineage>
        <taxon>Bacteria</taxon>
        <taxon>Pseudomonadati</taxon>
        <taxon>Pseudomonadota</taxon>
        <taxon>Alphaproteobacteria</taxon>
        <taxon>Rhodobacterales</taxon>
        <taxon>Paracoccaceae</taxon>
        <taxon>Agaricicola</taxon>
    </lineage>
</organism>
<comment type="subunit">
    <text evidence="13">F-type ATPases have 2 components, F(1) - the catalytic core - and F(0) - the membrane proton channel. F(1) has five subunits: alpha(3), beta(3), gamma(1), delta(1), epsilon(1). F(0) has three main subunits: a(1), b(2) and c(10-14). The alpha and beta chains form an alternating ring which encloses part of the gamma chain. F(1) is attached to F(0) by a central stalk formed by the gamma and epsilon chains, while a peripheral stalk is formed by the delta and b chains.</text>
</comment>
<keyword evidence="5 13" id="KW-0375">Hydrogen ion transport</keyword>
<evidence type="ECO:0000256" key="10">
    <source>
        <dbReference type="ARBA" id="ARBA00025198"/>
    </source>
</evidence>
<dbReference type="CDD" id="cd06503">
    <property type="entry name" value="ATP-synt_Fo_b"/>
    <property type="match status" value="1"/>
</dbReference>
<dbReference type="PANTHER" id="PTHR33445:SF1">
    <property type="entry name" value="ATP SYNTHASE SUBUNIT B"/>
    <property type="match status" value="1"/>
</dbReference>
<keyword evidence="15" id="KW-0175">Coiled coil</keyword>
<evidence type="ECO:0000256" key="14">
    <source>
        <dbReference type="RuleBase" id="RU003848"/>
    </source>
</evidence>
<keyword evidence="13" id="KW-1003">Cell membrane</keyword>
<evidence type="ECO:0000256" key="8">
    <source>
        <dbReference type="ARBA" id="ARBA00023136"/>
    </source>
</evidence>
<reference evidence="16" key="2">
    <citation type="submission" date="2020-09" db="EMBL/GenBank/DDBJ databases">
        <authorList>
            <person name="Sun Q."/>
            <person name="Sedlacek I."/>
        </authorList>
    </citation>
    <scope>NUCLEOTIDE SEQUENCE</scope>
    <source>
        <strain evidence="16">CCM 7684</strain>
    </source>
</reference>
<dbReference type="GO" id="GO:0045259">
    <property type="term" value="C:proton-transporting ATP synthase complex"/>
    <property type="evidence" value="ECO:0007669"/>
    <property type="project" value="UniProtKB-KW"/>
</dbReference>
<evidence type="ECO:0000256" key="11">
    <source>
        <dbReference type="ARBA" id="ARBA00025614"/>
    </source>
</evidence>
<keyword evidence="8 13" id="KW-0472">Membrane</keyword>
<evidence type="ECO:0000313" key="16">
    <source>
        <dbReference type="EMBL" id="GGE34838.1"/>
    </source>
</evidence>
<evidence type="ECO:0000256" key="9">
    <source>
        <dbReference type="ARBA" id="ARBA00023310"/>
    </source>
</evidence>
<dbReference type="GO" id="GO:0012505">
    <property type="term" value="C:endomembrane system"/>
    <property type="evidence" value="ECO:0007669"/>
    <property type="project" value="UniProtKB-SubCell"/>
</dbReference>
<keyword evidence="4 13" id="KW-0812">Transmembrane</keyword>
<dbReference type="EMBL" id="BMCP01000001">
    <property type="protein sequence ID" value="GGE34838.1"/>
    <property type="molecule type" value="Genomic_DNA"/>
</dbReference>
<dbReference type="InterPro" id="IPR002146">
    <property type="entry name" value="ATP_synth_b/b'su_bac/chlpt"/>
</dbReference>
<proteinExistence type="inferred from homology"/>
<comment type="function">
    <text evidence="11">Component of the F(0) channel, it forms part of the peripheral stalk, linking F(1) to F(0). The b'-subunit is a diverged and duplicated form of b found in plants and photosynthetic bacteria.</text>
</comment>
<keyword evidence="9 13" id="KW-0066">ATP synthesis</keyword>
<evidence type="ECO:0000256" key="13">
    <source>
        <dbReference type="HAMAP-Rule" id="MF_01398"/>
    </source>
</evidence>
<evidence type="ECO:0000256" key="3">
    <source>
        <dbReference type="ARBA" id="ARBA00022547"/>
    </source>
</evidence>